<organism evidence="3 4">
    <name type="scientific">Spelaeicoccus albus</name>
    <dbReference type="NCBI Taxonomy" id="1280376"/>
    <lineage>
        <taxon>Bacteria</taxon>
        <taxon>Bacillati</taxon>
        <taxon>Actinomycetota</taxon>
        <taxon>Actinomycetes</taxon>
        <taxon>Micrococcales</taxon>
        <taxon>Brevibacteriaceae</taxon>
        <taxon>Spelaeicoccus</taxon>
    </lineage>
</organism>
<keyword evidence="4" id="KW-1185">Reference proteome</keyword>
<dbReference type="SMART" id="SM00530">
    <property type="entry name" value="HTH_XRE"/>
    <property type="match status" value="1"/>
</dbReference>
<reference evidence="3 4" key="1">
    <citation type="submission" date="2020-07" db="EMBL/GenBank/DDBJ databases">
        <title>Sequencing the genomes of 1000 actinobacteria strains.</title>
        <authorList>
            <person name="Klenk H.-P."/>
        </authorList>
    </citation>
    <scope>NUCLEOTIDE SEQUENCE [LARGE SCALE GENOMIC DNA]</scope>
    <source>
        <strain evidence="3 4">DSM 26341</strain>
    </source>
</reference>
<dbReference type="InterPro" id="IPR001387">
    <property type="entry name" value="Cro/C1-type_HTH"/>
</dbReference>
<dbReference type="PANTHER" id="PTHR46558:SF4">
    <property type="entry name" value="DNA-BIDING PHAGE PROTEIN"/>
    <property type="match status" value="1"/>
</dbReference>
<protein>
    <submittedName>
        <fullName evidence="3">Putative transcriptional regulator</fullName>
    </submittedName>
</protein>
<proteinExistence type="predicted"/>
<dbReference type="PANTHER" id="PTHR46558">
    <property type="entry name" value="TRACRIPTIONAL REGULATORY PROTEIN-RELATED-RELATED"/>
    <property type="match status" value="1"/>
</dbReference>
<dbReference type="AlphaFoldDB" id="A0A7Z0A7F7"/>
<dbReference type="Gene3D" id="1.10.260.40">
    <property type="entry name" value="lambda repressor-like DNA-binding domains"/>
    <property type="match status" value="1"/>
</dbReference>
<dbReference type="InterPro" id="IPR010982">
    <property type="entry name" value="Lambda_DNA-bd_dom_sf"/>
</dbReference>
<evidence type="ECO:0000259" key="2">
    <source>
        <dbReference type="PROSITE" id="PS50943"/>
    </source>
</evidence>
<feature type="domain" description="HTH cro/C1-type" evidence="2">
    <location>
        <begin position="22"/>
        <end position="76"/>
    </location>
</feature>
<dbReference type="RefSeq" id="WP_179424789.1">
    <property type="nucleotide sequence ID" value="NZ_JACBZP010000001.1"/>
</dbReference>
<name>A0A7Z0A7F7_9MICO</name>
<keyword evidence="1" id="KW-0238">DNA-binding</keyword>
<dbReference type="GO" id="GO:0003677">
    <property type="term" value="F:DNA binding"/>
    <property type="evidence" value="ECO:0007669"/>
    <property type="project" value="UniProtKB-KW"/>
</dbReference>
<evidence type="ECO:0000313" key="3">
    <source>
        <dbReference type="EMBL" id="NYI65819.1"/>
    </source>
</evidence>
<accession>A0A7Z0A7F7</accession>
<dbReference type="CDD" id="cd00093">
    <property type="entry name" value="HTH_XRE"/>
    <property type="match status" value="1"/>
</dbReference>
<comment type="caution">
    <text evidence="3">The sequence shown here is derived from an EMBL/GenBank/DDBJ whole genome shotgun (WGS) entry which is preliminary data.</text>
</comment>
<dbReference type="EMBL" id="JACBZP010000001">
    <property type="protein sequence ID" value="NYI65819.1"/>
    <property type="molecule type" value="Genomic_DNA"/>
</dbReference>
<dbReference type="SUPFAM" id="SSF47413">
    <property type="entry name" value="lambda repressor-like DNA-binding domains"/>
    <property type="match status" value="1"/>
</dbReference>
<dbReference type="Proteomes" id="UP000539111">
    <property type="component" value="Unassembled WGS sequence"/>
</dbReference>
<evidence type="ECO:0000256" key="1">
    <source>
        <dbReference type="ARBA" id="ARBA00023125"/>
    </source>
</evidence>
<gene>
    <name evidence="3" type="ORF">BJY26_000125</name>
</gene>
<evidence type="ECO:0000313" key="4">
    <source>
        <dbReference type="Proteomes" id="UP000539111"/>
    </source>
</evidence>
<dbReference type="Pfam" id="PF01381">
    <property type="entry name" value="HTH_3"/>
    <property type="match status" value="1"/>
</dbReference>
<dbReference type="PROSITE" id="PS50943">
    <property type="entry name" value="HTH_CROC1"/>
    <property type="match status" value="1"/>
</dbReference>
<sequence>MRTPSKDPDFIKPHRLALAENLRAARKARFWSQEELGERVGVDRKTVNRIENGSSSPSFDLVVDLATTLEVPVEYLVRDPHQFDGDE</sequence>